<reference evidence="3" key="1">
    <citation type="submission" date="2023-03" db="UniProtKB">
        <authorList>
            <consortium name="WormBaseParasite"/>
        </authorList>
    </citation>
    <scope>IDENTIFICATION</scope>
</reference>
<proteinExistence type="predicted"/>
<protein>
    <recommendedName>
        <fullName evidence="1">DUF7930 domain-containing protein</fullName>
    </recommendedName>
</protein>
<evidence type="ECO:0000259" key="1">
    <source>
        <dbReference type="Pfam" id="PF25558"/>
    </source>
</evidence>
<evidence type="ECO:0000313" key="3">
    <source>
        <dbReference type="WBParaSite" id="ALUE_0000453901-mRNA-1"/>
    </source>
</evidence>
<dbReference type="Pfam" id="PF25558">
    <property type="entry name" value="DUF7930"/>
    <property type="match status" value="1"/>
</dbReference>
<organism evidence="2 3">
    <name type="scientific">Ascaris lumbricoides</name>
    <name type="common">Giant roundworm</name>
    <dbReference type="NCBI Taxonomy" id="6252"/>
    <lineage>
        <taxon>Eukaryota</taxon>
        <taxon>Metazoa</taxon>
        <taxon>Ecdysozoa</taxon>
        <taxon>Nematoda</taxon>
        <taxon>Chromadorea</taxon>
        <taxon>Rhabditida</taxon>
        <taxon>Spirurina</taxon>
        <taxon>Ascaridomorpha</taxon>
        <taxon>Ascaridoidea</taxon>
        <taxon>Ascarididae</taxon>
        <taxon>Ascaris</taxon>
    </lineage>
</organism>
<accession>A0A9J2P4S8</accession>
<dbReference type="Proteomes" id="UP000036681">
    <property type="component" value="Unplaced"/>
</dbReference>
<dbReference type="WBParaSite" id="ALUE_0000453901-mRNA-1">
    <property type="protein sequence ID" value="ALUE_0000453901-mRNA-1"/>
    <property type="gene ID" value="ALUE_0000453901"/>
</dbReference>
<evidence type="ECO:0000313" key="2">
    <source>
        <dbReference type="Proteomes" id="UP000036681"/>
    </source>
</evidence>
<dbReference type="AlphaFoldDB" id="A0A9J2P4S8"/>
<keyword evidence="2" id="KW-1185">Reference proteome</keyword>
<dbReference type="InterPro" id="IPR057690">
    <property type="entry name" value="DUF7930"/>
</dbReference>
<name>A0A9J2P4S8_ASCLU</name>
<sequence>MFQMEFCKDDHARRSPFDTAKCRNEPVDDIRQTSGGNCSLGPWDALEASRKVVTVTLVTETFAFAINESISTVLVPASAFPTNENTSLCDCIACGDCLLVVAHPLMQRSGCQWVAMYAKKITQEDVSRSSQCSSQICDTPTPDELQQQQKGYAVVYFVSKGMAYAHNRFGEVVTCPALTWIGGNKGNVEAEGLDEVIVIGDTVYYEAHHTAKGWRAQRWSMKEPAAGSSDSFTQTAMTFEQMLIRAVGPELADFLRQRIPNILAYAAL</sequence>
<feature type="domain" description="DUF7930" evidence="1">
    <location>
        <begin position="150"/>
        <end position="223"/>
    </location>
</feature>